<evidence type="ECO:0000313" key="3">
    <source>
        <dbReference type="EMBL" id="KAF2177130.1"/>
    </source>
</evidence>
<reference evidence="3" key="1">
    <citation type="journal article" date="2020" name="Stud. Mycol.">
        <title>101 Dothideomycetes genomes: a test case for predicting lifestyles and emergence of pathogens.</title>
        <authorList>
            <person name="Haridas S."/>
            <person name="Albert R."/>
            <person name="Binder M."/>
            <person name="Bloem J."/>
            <person name="Labutti K."/>
            <person name="Salamov A."/>
            <person name="Andreopoulos B."/>
            <person name="Baker S."/>
            <person name="Barry K."/>
            <person name="Bills G."/>
            <person name="Bluhm B."/>
            <person name="Cannon C."/>
            <person name="Castanera R."/>
            <person name="Culley D."/>
            <person name="Daum C."/>
            <person name="Ezra D."/>
            <person name="Gonzalez J."/>
            <person name="Henrissat B."/>
            <person name="Kuo A."/>
            <person name="Liang C."/>
            <person name="Lipzen A."/>
            <person name="Lutzoni F."/>
            <person name="Magnuson J."/>
            <person name="Mondo S."/>
            <person name="Nolan M."/>
            <person name="Ohm R."/>
            <person name="Pangilinan J."/>
            <person name="Park H.-J."/>
            <person name="Ramirez L."/>
            <person name="Alfaro M."/>
            <person name="Sun H."/>
            <person name="Tritt A."/>
            <person name="Yoshinaga Y."/>
            <person name="Zwiers L.-H."/>
            <person name="Turgeon B."/>
            <person name="Goodwin S."/>
            <person name="Spatafora J."/>
            <person name="Crous P."/>
            <person name="Grigoriev I."/>
        </authorList>
    </citation>
    <scope>NUCLEOTIDE SEQUENCE</scope>
    <source>
        <strain evidence="3">CBS 207.26</strain>
    </source>
</reference>
<dbReference type="OrthoDB" id="1937642at2759"/>
<keyword evidence="2" id="KW-1133">Transmembrane helix</keyword>
<evidence type="ECO:0000256" key="2">
    <source>
        <dbReference type="SAM" id="Phobius"/>
    </source>
</evidence>
<sequence>MAESTNFSTVSQLSAQWSNPSDVLSLLLIIGGDIVQTALAQTTGSTITPVCFSFGWVAYSFSAIVRALGEGRLLPEPDYPVKVFNLESSYGRENKNWVIGRILRDNEVFMNKIARHDGAGIRISIYRALDPLPGSNIIIYFADIFWALVTIIQIGIAGIPMALYGDWGVFLITCSGIVAAILAGALPQWRLEKMPLKRKSEKCIALTSGNGSRDIMIIYGAGVALDLEELAAAESPRSDRAWEAFKMFSQSNTDENSRRRYHRSGNEFRKSLMYNGLPVGLWITRIACFCQAVFWLALLITVAGLTSHSWYLVAVGSLGMLQNAMVAAVARTPDRRGLPLDLVDFILAYRTMDGLMDLESTVAGTGIPLLDEFFPGSLREDELAWWSGAREEYDSKPQLYRRASTWEPSVMGGGTAEYGSMVPSPQIPQDLKGFSYVPAKSVQDSIEKPLISRQPARNDFTARHSEESVKSPDWA</sequence>
<feature type="region of interest" description="Disordered" evidence="1">
    <location>
        <begin position="447"/>
        <end position="475"/>
    </location>
</feature>
<name>A0A6A6DGP2_9PEZI</name>
<evidence type="ECO:0000313" key="4">
    <source>
        <dbReference type="Proteomes" id="UP000800200"/>
    </source>
</evidence>
<feature type="compositionally biased region" description="Basic and acidic residues" evidence="1">
    <location>
        <begin position="460"/>
        <end position="475"/>
    </location>
</feature>
<feature type="transmembrane region" description="Helical" evidence="2">
    <location>
        <begin position="167"/>
        <end position="189"/>
    </location>
</feature>
<evidence type="ECO:0000256" key="1">
    <source>
        <dbReference type="SAM" id="MobiDB-lite"/>
    </source>
</evidence>
<keyword evidence="2" id="KW-0812">Transmembrane</keyword>
<dbReference type="EMBL" id="ML994694">
    <property type="protein sequence ID" value="KAF2177130.1"/>
    <property type="molecule type" value="Genomic_DNA"/>
</dbReference>
<protein>
    <submittedName>
        <fullName evidence="3">Uncharacterized protein</fullName>
    </submittedName>
</protein>
<organism evidence="3 4">
    <name type="scientific">Zopfia rhizophila CBS 207.26</name>
    <dbReference type="NCBI Taxonomy" id="1314779"/>
    <lineage>
        <taxon>Eukaryota</taxon>
        <taxon>Fungi</taxon>
        <taxon>Dikarya</taxon>
        <taxon>Ascomycota</taxon>
        <taxon>Pezizomycotina</taxon>
        <taxon>Dothideomycetes</taxon>
        <taxon>Dothideomycetes incertae sedis</taxon>
        <taxon>Zopfiaceae</taxon>
        <taxon>Zopfia</taxon>
    </lineage>
</organism>
<proteinExistence type="predicted"/>
<dbReference type="AlphaFoldDB" id="A0A6A6DGP2"/>
<dbReference type="Proteomes" id="UP000800200">
    <property type="component" value="Unassembled WGS sequence"/>
</dbReference>
<accession>A0A6A6DGP2</accession>
<keyword evidence="4" id="KW-1185">Reference proteome</keyword>
<gene>
    <name evidence="3" type="ORF">K469DRAFT_733075</name>
</gene>
<feature type="transmembrane region" description="Helical" evidence="2">
    <location>
        <begin position="137"/>
        <end position="161"/>
    </location>
</feature>
<keyword evidence="2" id="KW-0472">Membrane</keyword>